<comment type="caution">
    <text evidence="1">The sequence shown here is derived from an EMBL/GenBank/DDBJ whole genome shotgun (WGS) entry which is preliminary data.</text>
</comment>
<accession>A0AAE1XNK2</accession>
<keyword evidence="2" id="KW-1185">Reference proteome</keyword>
<proteinExistence type="predicted"/>
<dbReference type="EMBL" id="JACGWO010000011">
    <property type="protein sequence ID" value="KAK4415163.1"/>
    <property type="molecule type" value="Genomic_DNA"/>
</dbReference>
<reference evidence="1" key="1">
    <citation type="submission" date="2020-06" db="EMBL/GenBank/DDBJ databases">
        <authorList>
            <person name="Li T."/>
            <person name="Hu X."/>
            <person name="Zhang T."/>
            <person name="Song X."/>
            <person name="Zhang H."/>
            <person name="Dai N."/>
            <person name="Sheng W."/>
            <person name="Hou X."/>
            <person name="Wei L."/>
        </authorList>
    </citation>
    <scope>NUCLEOTIDE SEQUENCE</scope>
    <source>
        <strain evidence="1">3651</strain>
        <tissue evidence="1">Leaf</tissue>
    </source>
</reference>
<dbReference type="AlphaFoldDB" id="A0AAE1XNK2"/>
<evidence type="ECO:0000313" key="2">
    <source>
        <dbReference type="Proteomes" id="UP001293254"/>
    </source>
</evidence>
<sequence>MVCNGMLQFANRLLKNIERDMARFSGGIPRNGCTEWLGQTCAQQGGWGLGLGFRQLREFNMAMLGKQSRVFFIERGDGYSDWDGSMDSEGALVPTDNTVAHRMAFGQGALVEGTCGVRGVLNYASLHARLSGGNETSLSLDTSA</sequence>
<name>A0AAE1XNK2_9LAMI</name>
<organism evidence="1 2">
    <name type="scientific">Sesamum alatum</name>
    <dbReference type="NCBI Taxonomy" id="300844"/>
    <lineage>
        <taxon>Eukaryota</taxon>
        <taxon>Viridiplantae</taxon>
        <taxon>Streptophyta</taxon>
        <taxon>Embryophyta</taxon>
        <taxon>Tracheophyta</taxon>
        <taxon>Spermatophyta</taxon>
        <taxon>Magnoliopsida</taxon>
        <taxon>eudicotyledons</taxon>
        <taxon>Gunneridae</taxon>
        <taxon>Pentapetalae</taxon>
        <taxon>asterids</taxon>
        <taxon>lamiids</taxon>
        <taxon>Lamiales</taxon>
        <taxon>Pedaliaceae</taxon>
        <taxon>Sesamum</taxon>
    </lineage>
</organism>
<evidence type="ECO:0000313" key="1">
    <source>
        <dbReference type="EMBL" id="KAK4415163.1"/>
    </source>
</evidence>
<protein>
    <submittedName>
        <fullName evidence="1">Uncharacterized protein</fullName>
    </submittedName>
</protein>
<dbReference type="Proteomes" id="UP001293254">
    <property type="component" value="Unassembled WGS sequence"/>
</dbReference>
<gene>
    <name evidence="1" type="ORF">Salat_2623500</name>
</gene>
<reference evidence="1" key="2">
    <citation type="journal article" date="2024" name="Plant">
        <title>Genomic evolution and insights into agronomic trait innovations of Sesamum species.</title>
        <authorList>
            <person name="Miao H."/>
            <person name="Wang L."/>
            <person name="Qu L."/>
            <person name="Liu H."/>
            <person name="Sun Y."/>
            <person name="Le M."/>
            <person name="Wang Q."/>
            <person name="Wei S."/>
            <person name="Zheng Y."/>
            <person name="Lin W."/>
            <person name="Duan Y."/>
            <person name="Cao H."/>
            <person name="Xiong S."/>
            <person name="Wang X."/>
            <person name="Wei L."/>
            <person name="Li C."/>
            <person name="Ma Q."/>
            <person name="Ju M."/>
            <person name="Zhao R."/>
            <person name="Li G."/>
            <person name="Mu C."/>
            <person name="Tian Q."/>
            <person name="Mei H."/>
            <person name="Zhang T."/>
            <person name="Gao T."/>
            <person name="Zhang H."/>
        </authorList>
    </citation>
    <scope>NUCLEOTIDE SEQUENCE</scope>
    <source>
        <strain evidence="1">3651</strain>
    </source>
</reference>